<dbReference type="Pfam" id="PF03797">
    <property type="entry name" value="Autotransporter"/>
    <property type="match status" value="1"/>
</dbReference>
<organism evidence="3 4">
    <name type="scientific">Sneathiella chinensis</name>
    <dbReference type="NCBI Taxonomy" id="349750"/>
    <lineage>
        <taxon>Bacteria</taxon>
        <taxon>Pseudomonadati</taxon>
        <taxon>Pseudomonadota</taxon>
        <taxon>Alphaproteobacteria</taxon>
        <taxon>Sneathiellales</taxon>
        <taxon>Sneathiellaceae</taxon>
        <taxon>Sneathiella</taxon>
    </lineage>
</organism>
<dbReference type="RefSeq" id="WP_169561288.1">
    <property type="nucleotide sequence ID" value="NZ_VNWN01000006.1"/>
</dbReference>
<dbReference type="Gene3D" id="2.40.128.130">
    <property type="entry name" value="Autotransporter beta-domain"/>
    <property type="match status" value="1"/>
</dbReference>
<dbReference type="InterPro" id="IPR005546">
    <property type="entry name" value="Autotransporte_beta"/>
</dbReference>
<reference evidence="3" key="2">
    <citation type="submission" date="2023-01" db="EMBL/GenBank/DDBJ databases">
        <title>Draft genome sequence of Sneathiella chinensis strain NBRC 103408.</title>
        <authorList>
            <person name="Sun Q."/>
            <person name="Mori K."/>
        </authorList>
    </citation>
    <scope>NUCLEOTIDE SEQUENCE</scope>
    <source>
        <strain evidence="3">NBRC 103408</strain>
    </source>
</reference>
<evidence type="ECO:0000313" key="4">
    <source>
        <dbReference type="Proteomes" id="UP001161409"/>
    </source>
</evidence>
<feature type="domain" description="Autotransporter" evidence="2">
    <location>
        <begin position="480"/>
        <end position="758"/>
    </location>
</feature>
<accession>A0ABQ5U4Y7</accession>
<dbReference type="SUPFAM" id="SSF103515">
    <property type="entry name" value="Autotransporter"/>
    <property type="match status" value="1"/>
</dbReference>
<dbReference type="NCBIfam" id="TIGR01414">
    <property type="entry name" value="autotrans_barl"/>
    <property type="match status" value="1"/>
</dbReference>
<name>A0ABQ5U4Y7_9PROT</name>
<evidence type="ECO:0000259" key="2">
    <source>
        <dbReference type="PROSITE" id="PS51208"/>
    </source>
</evidence>
<comment type="caution">
    <text evidence="3">The sequence shown here is derived from an EMBL/GenBank/DDBJ whole genome shotgun (WGS) entry which is preliminary data.</text>
</comment>
<dbReference type="EMBL" id="BSNF01000008">
    <property type="protein sequence ID" value="GLQ07230.1"/>
    <property type="molecule type" value="Genomic_DNA"/>
</dbReference>
<dbReference type="Proteomes" id="UP001161409">
    <property type="component" value="Unassembled WGS sequence"/>
</dbReference>
<dbReference type="SMART" id="SM00869">
    <property type="entry name" value="Autotransporter"/>
    <property type="match status" value="1"/>
</dbReference>
<feature type="region of interest" description="Disordered" evidence="1">
    <location>
        <begin position="365"/>
        <end position="393"/>
    </location>
</feature>
<keyword evidence="4" id="KW-1185">Reference proteome</keyword>
<proteinExistence type="predicted"/>
<evidence type="ECO:0000313" key="3">
    <source>
        <dbReference type="EMBL" id="GLQ07230.1"/>
    </source>
</evidence>
<reference evidence="3" key="1">
    <citation type="journal article" date="2014" name="Int. J. Syst. Evol. Microbiol.">
        <title>Complete genome of a new Firmicutes species belonging to the dominant human colonic microbiota ('Ruminococcus bicirculans') reveals two chromosomes and a selective capacity to utilize plant glucans.</title>
        <authorList>
            <consortium name="NISC Comparative Sequencing Program"/>
            <person name="Wegmann U."/>
            <person name="Louis P."/>
            <person name="Goesmann A."/>
            <person name="Henrissat B."/>
            <person name="Duncan S.H."/>
            <person name="Flint H.J."/>
        </authorList>
    </citation>
    <scope>NUCLEOTIDE SEQUENCE</scope>
    <source>
        <strain evidence="3">NBRC 103408</strain>
    </source>
</reference>
<dbReference type="InterPro" id="IPR036709">
    <property type="entry name" value="Autotransporte_beta_dom_sf"/>
</dbReference>
<protein>
    <recommendedName>
        <fullName evidence="2">Autotransporter domain-containing protein</fullName>
    </recommendedName>
</protein>
<dbReference type="InterPro" id="IPR006315">
    <property type="entry name" value="OM_autotransptr_brl_dom"/>
</dbReference>
<sequence length="758" mass="77909">MANSALVKKSLVNTGTINVSQSTGLGIRLQGGTTIEGDIYNSGTMNAGVEFLDASNLHGDLINTGTITQKGSGIKLVGSTIGGTLRNAGTINSSTMGGYGISLEGSTSVGAVENSGTITTGVYVAGATVAGGIVNTGSISDEGSSADFGIKITSSSTVGKIENEGVVSGSNFSLWVDGYADDITIRGTEARLVGDVMAGQAMLVLASGSEFTTENAFFVRGVTVEDGATLILNDQASSSGSIQSGTFASSGVANAGIIVVPAGTRAMIRGDYTQTGALQVGANSAADYGQLEVTGTATVGNDMKIIVDVSTGNTLLEGDALSDILTAGTLVGANSFTVTDTSYLFDFEATRDGNTVDLSVTLPPAPVDPTEPEDPSTMGGTVSGATRGEGNLPAGGAARVMDDLIDRFVSNGTSGNPEMDRVIGQLGTLGNRKQVSDAASQMLPAHHGGPSRVIGGTIRGTSQSVQARLGGQGGQSSGEALLEDRHFWAKPFGSWTDQSDRSGVSGYSATSYGMVFGADAEVADSTRLGLAFSYANSNVDGNSNVAPQNMSVDSYQLTAYGAYALTGATQLDLQADMGLHQNDGSRHIGFMGQSAKADYNSWSGHVGAGVTHRLDIAEGTRLTPGLRADYTRIHDQSYRESGAGALNLRVDDNRTSAFLVTLETGFEQDLTDRVTLTANAGVSYDMINDRASITSAFAGAPGANFTTQGIDPSPWIGHGGLGLDAKLTDTMTLSVNYDLEVREDFNSQSASAKLRWAF</sequence>
<evidence type="ECO:0000256" key="1">
    <source>
        <dbReference type="SAM" id="MobiDB-lite"/>
    </source>
</evidence>
<gene>
    <name evidence="3" type="ORF">GCM10007924_24510</name>
</gene>
<dbReference type="PROSITE" id="PS51208">
    <property type="entry name" value="AUTOTRANSPORTER"/>
    <property type="match status" value="1"/>
</dbReference>